<dbReference type="InterPro" id="IPR009057">
    <property type="entry name" value="Homeodomain-like_sf"/>
</dbReference>
<dbReference type="Pfam" id="PF12852">
    <property type="entry name" value="Cupin_6"/>
    <property type="match status" value="1"/>
</dbReference>
<accession>A0A1A7P5A0</accession>
<dbReference type="EMBL" id="JTJL01000001">
    <property type="protein sequence ID" value="OBW96394.1"/>
    <property type="molecule type" value="Genomic_DNA"/>
</dbReference>
<feature type="domain" description="HTH araC/xylS-type" evidence="4">
    <location>
        <begin position="196"/>
        <end position="294"/>
    </location>
</feature>
<evidence type="ECO:0000313" key="5">
    <source>
        <dbReference type="EMBL" id="OBW96394.1"/>
    </source>
</evidence>
<protein>
    <submittedName>
        <fullName evidence="5">Transcriptional regulator</fullName>
    </submittedName>
</protein>
<dbReference type="Pfam" id="PF12833">
    <property type="entry name" value="HTH_18"/>
    <property type="match status" value="1"/>
</dbReference>
<dbReference type="PANTHER" id="PTHR43280:SF11">
    <property type="entry name" value="RCS-SPECIFIC HTH-TYPE TRANSCRIPTIONAL ACTIVATOR RCLR"/>
    <property type="match status" value="1"/>
</dbReference>
<evidence type="ECO:0000256" key="1">
    <source>
        <dbReference type="ARBA" id="ARBA00023015"/>
    </source>
</evidence>
<keyword evidence="6" id="KW-1185">Reference proteome</keyword>
<dbReference type="Gene3D" id="1.10.10.60">
    <property type="entry name" value="Homeodomain-like"/>
    <property type="match status" value="1"/>
</dbReference>
<dbReference type="PATRIC" id="fig|505341.3.peg.30"/>
<reference evidence="5 6" key="1">
    <citation type="submission" date="2014-11" db="EMBL/GenBank/DDBJ databases">
        <title>Pan-genome of Gallibacterium spp.</title>
        <authorList>
            <person name="Kudirkiene E."/>
            <person name="Bojesen A.M."/>
        </authorList>
    </citation>
    <scope>NUCLEOTIDE SEQUENCE [LARGE SCALE GENOMIC DNA]</scope>
    <source>
        <strain evidence="5 6">F150</strain>
    </source>
</reference>
<evidence type="ECO:0000259" key="4">
    <source>
        <dbReference type="PROSITE" id="PS01124"/>
    </source>
</evidence>
<evidence type="ECO:0000256" key="2">
    <source>
        <dbReference type="ARBA" id="ARBA00023125"/>
    </source>
</evidence>
<dbReference type="InterPro" id="IPR018062">
    <property type="entry name" value="HTH_AraC-typ_CS"/>
</dbReference>
<dbReference type="PANTHER" id="PTHR43280">
    <property type="entry name" value="ARAC-FAMILY TRANSCRIPTIONAL REGULATOR"/>
    <property type="match status" value="1"/>
</dbReference>
<evidence type="ECO:0000313" key="6">
    <source>
        <dbReference type="Proteomes" id="UP000092649"/>
    </source>
</evidence>
<gene>
    <name evidence="5" type="ORF">QS62_00155</name>
</gene>
<dbReference type="GO" id="GO:0003700">
    <property type="term" value="F:DNA-binding transcription factor activity"/>
    <property type="evidence" value="ECO:0007669"/>
    <property type="project" value="InterPro"/>
</dbReference>
<organism evidence="5 6">
    <name type="scientific">Gallibacterium salpingitidis</name>
    <dbReference type="NCBI Taxonomy" id="505341"/>
    <lineage>
        <taxon>Bacteria</taxon>
        <taxon>Pseudomonadati</taxon>
        <taxon>Pseudomonadota</taxon>
        <taxon>Gammaproteobacteria</taxon>
        <taxon>Pasteurellales</taxon>
        <taxon>Pasteurellaceae</taxon>
        <taxon>Gallibacterium</taxon>
    </lineage>
</organism>
<name>A0A1A7P5A0_9PAST</name>
<comment type="caution">
    <text evidence="5">The sequence shown here is derived from an EMBL/GenBank/DDBJ whole genome shotgun (WGS) entry which is preliminary data.</text>
</comment>
<sequence length="299" mass="33282">MDSIDRFLELLDVKTTIDVFCSFKSPYLMEHNQAAPGTAYFHLLLKGSCQMRSATETYHLKAGDFCLWTQGGVHKIGDRPSNQPLQIEQQNGILYRHNCSDDPSLQMLCGHYQAGNNAAAGLLTLLPEPLIVSLGDLPQLQAVSTLIYQEATSRHLGSATVIKSLCELLLLFALRHQSILPNQQNLIGLFADPALSKVITKILQDFSISYTTQQLADMAYMSRATFARKFNQATGMGIQTFIRMLKMSMAAKMLQQSTMPLSQIITTLGYQSETAFIDSFKAQFATTPARYRRQLAENA</sequence>
<keyword evidence="1" id="KW-0805">Transcription regulation</keyword>
<dbReference type="GO" id="GO:0043565">
    <property type="term" value="F:sequence-specific DNA binding"/>
    <property type="evidence" value="ECO:0007669"/>
    <property type="project" value="InterPro"/>
</dbReference>
<dbReference type="SMART" id="SM00342">
    <property type="entry name" value="HTH_ARAC"/>
    <property type="match status" value="1"/>
</dbReference>
<dbReference type="AlphaFoldDB" id="A0A1A7P5A0"/>
<dbReference type="InterPro" id="IPR018060">
    <property type="entry name" value="HTH_AraC"/>
</dbReference>
<keyword evidence="2" id="KW-0238">DNA-binding</keyword>
<dbReference type="RefSeq" id="WP_066104054.1">
    <property type="nucleotide sequence ID" value="NZ_JTJL01000001.1"/>
</dbReference>
<dbReference type="InterPro" id="IPR032783">
    <property type="entry name" value="AraC_lig"/>
</dbReference>
<dbReference type="OrthoDB" id="9783876at2"/>
<evidence type="ECO:0000256" key="3">
    <source>
        <dbReference type="ARBA" id="ARBA00023163"/>
    </source>
</evidence>
<dbReference type="SUPFAM" id="SSF46689">
    <property type="entry name" value="Homeodomain-like"/>
    <property type="match status" value="1"/>
</dbReference>
<dbReference type="Proteomes" id="UP000092649">
    <property type="component" value="Unassembled WGS sequence"/>
</dbReference>
<dbReference type="PROSITE" id="PS01124">
    <property type="entry name" value="HTH_ARAC_FAMILY_2"/>
    <property type="match status" value="1"/>
</dbReference>
<keyword evidence="3" id="KW-0804">Transcription</keyword>
<dbReference type="PROSITE" id="PS00041">
    <property type="entry name" value="HTH_ARAC_FAMILY_1"/>
    <property type="match status" value="1"/>
</dbReference>
<proteinExistence type="predicted"/>